<dbReference type="InterPro" id="IPR009057">
    <property type="entry name" value="Homeodomain-like_sf"/>
</dbReference>
<dbReference type="EMBL" id="FNST01000002">
    <property type="protein sequence ID" value="SED36075.1"/>
    <property type="molecule type" value="Genomic_DNA"/>
</dbReference>
<dbReference type="PANTHER" id="PTHR46796">
    <property type="entry name" value="HTH-TYPE TRANSCRIPTIONAL ACTIVATOR RHAS-RELATED"/>
    <property type="match status" value="1"/>
</dbReference>
<dbReference type="PANTHER" id="PTHR46796:SF6">
    <property type="entry name" value="ARAC SUBFAMILY"/>
    <property type="match status" value="1"/>
</dbReference>
<dbReference type="Proteomes" id="UP000198609">
    <property type="component" value="Unassembled WGS sequence"/>
</dbReference>
<evidence type="ECO:0000313" key="6">
    <source>
        <dbReference type="Proteomes" id="UP000198609"/>
    </source>
</evidence>
<dbReference type="PROSITE" id="PS01124">
    <property type="entry name" value="HTH_ARAC_FAMILY_2"/>
    <property type="match status" value="1"/>
</dbReference>
<evidence type="ECO:0000259" key="4">
    <source>
        <dbReference type="PROSITE" id="PS01124"/>
    </source>
</evidence>
<dbReference type="Pfam" id="PF12833">
    <property type="entry name" value="HTH_18"/>
    <property type="match status" value="1"/>
</dbReference>
<evidence type="ECO:0000256" key="1">
    <source>
        <dbReference type="ARBA" id="ARBA00023015"/>
    </source>
</evidence>
<dbReference type="InterPro" id="IPR018060">
    <property type="entry name" value="HTH_AraC"/>
</dbReference>
<reference evidence="6" key="1">
    <citation type="submission" date="2016-10" db="EMBL/GenBank/DDBJ databases">
        <authorList>
            <person name="Varghese N."/>
            <person name="Submissions S."/>
        </authorList>
    </citation>
    <scope>NUCLEOTIDE SEQUENCE [LARGE SCALE GENOMIC DNA]</scope>
    <source>
        <strain evidence="6">DSM 40318</strain>
    </source>
</reference>
<dbReference type="SMART" id="SM00342">
    <property type="entry name" value="HTH_ARAC"/>
    <property type="match status" value="1"/>
</dbReference>
<keyword evidence="2" id="KW-0238">DNA-binding</keyword>
<accession>A0A1H5A1S8</accession>
<sequence>MLDVVCDAPDFDLEPYSGFDANPYVERTFSSWDSLGWRSLLLQRFHHTARVERVPLPATEDLHLVLTVAGDASMETHTGGRWQRRHWLPGQVDLALPGVASVRRYRSVVPLRTLQVHIPHVTVARTVEQLGGAGVDYERMAAAVASGDPLVEHTLRSLGAAGEAEDLYAESAATFLAVHLLSGGVRPPKASRESAEGPWVHKAVAMMRDRLGSPLTVADLASEVGFSVYHFIRVFKEATGQTPHRYLTRLRVEEAQRLLGAGGLSVAQVATRCGFGSPGSLSTAFLRHTGVRPSAYRNR</sequence>
<dbReference type="GO" id="GO:0043565">
    <property type="term" value="F:sequence-specific DNA binding"/>
    <property type="evidence" value="ECO:0007669"/>
    <property type="project" value="InterPro"/>
</dbReference>
<organism evidence="5 6">
    <name type="scientific">Streptomyces melanosporofaciens</name>
    <dbReference type="NCBI Taxonomy" id="67327"/>
    <lineage>
        <taxon>Bacteria</taxon>
        <taxon>Bacillati</taxon>
        <taxon>Actinomycetota</taxon>
        <taxon>Actinomycetes</taxon>
        <taxon>Kitasatosporales</taxon>
        <taxon>Streptomycetaceae</taxon>
        <taxon>Streptomyces</taxon>
        <taxon>Streptomyces violaceusniger group</taxon>
    </lineage>
</organism>
<keyword evidence="1" id="KW-0805">Transcription regulation</keyword>
<evidence type="ECO:0000256" key="2">
    <source>
        <dbReference type="ARBA" id="ARBA00023125"/>
    </source>
</evidence>
<dbReference type="SUPFAM" id="SSF46689">
    <property type="entry name" value="Homeodomain-like"/>
    <property type="match status" value="2"/>
</dbReference>
<gene>
    <name evidence="5" type="ORF">SAMN04490356_8127</name>
</gene>
<keyword evidence="3" id="KW-0804">Transcription</keyword>
<dbReference type="AlphaFoldDB" id="A0A1H5A1S8"/>
<evidence type="ECO:0000313" key="5">
    <source>
        <dbReference type="EMBL" id="SED36075.1"/>
    </source>
</evidence>
<protein>
    <submittedName>
        <fullName evidence="5">AraC family transcriptional regulator</fullName>
    </submittedName>
</protein>
<dbReference type="GO" id="GO:0003700">
    <property type="term" value="F:DNA-binding transcription factor activity"/>
    <property type="evidence" value="ECO:0007669"/>
    <property type="project" value="InterPro"/>
</dbReference>
<evidence type="ECO:0000256" key="3">
    <source>
        <dbReference type="ARBA" id="ARBA00023163"/>
    </source>
</evidence>
<dbReference type="Gene3D" id="1.10.10.60">
    <property type="entry name" value="Homeodomain-like"/>
    <property type="match status" value="2"/>
</dbReference>
<keyword evidence="6" id="KW-1185">Reference proteome</keyword>
<dbReference type="InterPro" id="IPR050204">
    <property type="entry name" value="AraC_XylS_family_regulators"/>
</dbReference>
<proteinExistence type="predicted"/>
<feature type="domain" description="HTH araC/xylS-type" evidence="4">
    <location>
        <begin position="201"/>
        <end position="299"/>
    </location>
</feature>
<name>A0A1H5A1S8_STRMJ</name>